<proteinExistence type="inferred from homology"/>
<dbReference type="RefSeq" id="XP_052739115.1">
    <property type="nucleotide sequence ID" value="XM_052883155.1"/>
</dbReference>
<comment type="cofactor">
    <cofactor evidence="1">
        <name>Zn(2+)</name>
        <dbReference type="ChEBI" id="CHEBI:29105"/>
    </cofactor>
</comment>
<evidence type="ECO:0000313" key="13">
    <source>
        <dbReference type="Proteomes" id="UP001652582"/>
    </source>
</evidence>
<dbReference type="SUPFAM" id="SSF53187">
    <property type="entry name" value="Zn-dependent exopeptidases"/>
    <property type="match status" value="1"/>
</dbReference>
<evidence type="ECO:0000259" key="12">
    <source>
        <dbReference type="PROSITE" id="PS52035"/>
    </source>
</evidence>
<organism evidence="13 14">
    <name type="scientific">Bicyclus anynana</name>
    <name type="common">Squinting bush brown butterfly</name>
    <dbReference type="NCBI Taxonomy" id="110368"/>
    <lineage>
        <taxon>Eukaryota</taxon>
        <taxon>Metazoa</taxon>
        <taxon>Ecdysozoa</taxon>
        <taxon>Arthropoda</taxon>
        <taxon>Hexapoda</taxon>
        <taxon>Insecta</taxon>
        <taxon>Pterygota</taxon>
        <taxon>Neoptera</taxon>
        <taxon>Endopterygota</taxon>
        <taxon>Lepidoptera</taxon>
        <taxon>Glossata</taxon>
        <taxon>Ditrysia</taxon>
        <taxon>Papilionoidea</taxon>
        <taxon>Nymphalidae</taxon>
        <taxon>Satyrinae</taxon>
        <taxon>Satyrini</taxon>
        <taxon>Mycalesina</taxon>
        <taxon>Bicyclus</taxon>
    </lineage>
</organism>
<dbReference type="Pfam" id="PF02244">
    <property type="entry name" value="Propep_M14"/>
    <property type="match status" value="1"/>
</dbReference>
<keyword evidence="9" id="KW-0482">Metalloprotease</keyword>
<keyword evidence="13" id="KW-1185">Reference proteome</keyword>
<dbReference type="InterPro" id="IPR000834">
    <property type="entry name" value="Peptidase_M14"/>
</dbReference>
<accession>A0ABM3LJ66</accession>
<feature type="domain" description="Peptidase M14" evidence="12">
    <location>
        <begin position="172"/>
        <end position="474"/>
    </location>
</feature>
<dbReference type="SMART" id="SM00631">
    <property type="entry name" value="Zn_pept"/>
    <property type="match status" value="1"/>
</dbReference>
<feature type="active site" description="Proton donor/acceptor" evidence="11">
    <location>
        <position position="441"/>
    </location>
</feature>
<evidence type="ECO:0000256" key="9">
    <source>
        <dbReference type="ARBA" id="ARBA00023049"/>
    </source>
</evidence>
<evidence type="ECO:0000256" key="10">
    <source>
        <dbReference type="ARBA" id="ARBA00023157"/>
    </source>
</evidence>
<dbReference type="PROSITE" id="PS52035">
    <property type="entry name" value="PEPTIDASE_M14"/>
    <property type="match status" value="1"/>
</dbReference>
<dbReference type="SUPFAM" id="SSF54897">
    <property type="entry name" value="Protease propeptides/inhibitors"/>
    <property type="match status" value="1"/>
</dbReference>
<sequence length="484" mass="55956">MLSPENRVEAFDILDASDMKHYLHVADVAKAIEEHERDLSRWQSSRTSLVPFQKYPTYDEVNEYLERIAREYPNYVTYSVHGVQLRGRSDQRVLYELQTELNVDLWEHGAPGQRDASIMVSPENLMEVFEILDANDMKHYLQIRDVAKSLEERDAELSRWQQSRQTLQIFQTYARHDAINEYMERIANQYPNIAQVVDMQKSFEGRDIKYLKISTTNFTNPSKPIYFMDATMHAREWVTTTVTLYSIHRLVEDLREEDRYLLENVDWIIMPVVNPDGYEFSHTDNRLWRGTRSVNETTNAIHNRTCIGVDPNRNFDVNFNTLGVSSDPCFGTYPGHEAFSEVETRNIRDILSEYIDRLQIYMDIHSFGNYVLYGMDNATLPYNVVHQHYVAAAMGAQIDAVKLPKAPFYAVGNSNLMLYGTSGAASDYAYVVGVPMSYTLELPGYGYQFQVPPEYIDQINMETWKGIAATGRLAALYYNAKVKS</sequence>
<dbReference type="Gene3D" id="3.40.630.10">
    <property type="entry name" value="Zn peptidases"/>
    <property type="match status" value="1"/>
</dbReference>
<dbReference type="PANTHER" id="PTHR11705">
    <property type="entry name" value="PROTEASE FAMILY M14 CARBOXYPEPTIDASE A,B"/>
    <property type="match status" value="1"/>
</dbReference>
<evidence type="ECO:0000256" key="8">
    <source>
        <dbReference type="ARBA" id="ARBA00022833"/>
    </source>
</evidence>
<evidence type="ECO:0000256" key="1">
    <source>
        <dbReference type="ARBA" id="ARBA00001947"/>
    </source>
</evidence>
<reference evidence="14" key="1">
    <citation type="submission" date="2025-08" db="UniProtKB">
        <authorList>
            <consortium name="RefSeq"/>
        </authorList>
    </citation>
    <scope>IDENTIFICATION</scope>
</reference>
<gene>
    <name evidence="14" type="primary">LOC112056819</name>
</gene>
<evidence type="ECO:0000256" key="7">
    <source>
        <dbReference type="ARBA" id="ARBA00022801"/>
    </source>
</evidence>
<dbReference type="PANTHER" id="PTHR11705:SF140">
    <property type="entry name" value="FI02848P-RELATED"/>
    <property type="match status" value="1"/>
</dbReference>
<dbReference type="InterPro" id="IPR036990">
    <property type="entry name" value="M14A-like_propep"/>
</dbReference>
<dbReference type="GeneID" id="112056819"/>
<dbReference type="Pfam" id="PF00246">
    <property type="entry name" value="Peptidase_M14"/>
    <property type="match status" value="1"/>
</dbReference>
<protein>
    <submittedName>
        <fullName evidence="14">Carboxypeptidase B-like</fullName>
    </submittedName>
</protein>
<keyword evidence="10" id="KW-1015">Disulfide bond</keyword>
<keyword evidence="6" id="KW-0732">Signal</keyword>
<keyword evidence="4" id="KW-0645">Protease</keyword>
<dbReference type="PRINTS" id="PR00765">
    <property type="entry name" value="CRBOXYPTASEA"/>
</dbReference>
<evidence type="ECO:0000256" key="2">
    <source>
        <dbReference type="ARBA" id="ARBA00005988"/>
    </source>
</evidence>
<evidence type="ECO:0000313" key="14">
    <source>
        <dbReference type="RefSeq" id="XP_052739115.1"/>
    </source>
</evidence>
<keyword evidence="3" id="KW-0121">Carboxypeptidase</keyword>
<keyword evidence="7" id="KW-0378">Hydrolase</keyword>
<comment type="similarity">
    <text evidence="2 11">Belongs to the peptidase M14 family.</text>
</comment>
<dbReference type="Gene3D" id="3.30.70.340">
    <property type="entry name" value="Metallocarboxypeptidase-like"/>
    <property type="match status" value="1"/>
</dbReference>
<keyword evidence="8" id="KW-0862">Zinc</keyword>
<evidence type="ECO:0000256" key="6">
    <source>
        <dbReference type="ARBA" id="ARBA00022729"/>
    </source>
</evidence>
<evidence type="ECO:0000256" key="4">
    <source>
        <dbReference type="ARBA" id="ARBA00022670"/>
    </source>
</evidence>
<dbReference type="InterPro" id="IPR003146">
    <property type="entry name" value="M14A_act_pep"/>
</dbReference>
<evidence type="ECO:0000256" key="11">
    <source>
        <dbReference type="PROSITE-ProRule" id="PRU01379"/>
    </source>
</evidence>
<keyword evidence="5" id="KW-0479">Metal-binding</keyword>
<name>A0ABM3LJ66_BICAN</name>
<evidence type="ECO:0000256" key="3">
    <source>
        <dbReference type="ARBA" id="ARBA00022645"/>
    </source>
</evidence>
<evidence type="ECO:0000256" key="5">
    <source>
        <dbReference type="ARBA" id="ARBA00022723"/>
    </source>
</evidence>
<dbReference type="Proteomes" id="UP001652582">
    <property type="component" value="Chromosome 8"/>
</dbReference>